<dbReference type="AlphaFoldDB" id="A0A100HLG0"/>
<comment type="caution">
    <text evidence="2">The sequence shown here is derived from an EMBL/GenBank/DDBJ whole genome shotgun (WGS) entry which is preliminary data.</text>
</comment>
<accession>A0A100HLG0</accession>
<evidence type="ECO:0000313" key="2">
    <source>
        <dbReference type="EMBL" id="GAQ21650.1"/>
    </source>
</evidence>
<dbReference type="Proteomes" id="UP000056209">
    <property type="component" value="Unassembled WGS sequence"/>
</dbReference>
<organism evidence="2 3">
    <name type="scientific">Deinococcus grandis</name>
    <dbReference type="NCBI Taxonomy" id="57498"/>
    <lineage>
        <taxon>Bacteria</taxon>
        <taxon>Thermotogati</taxon>
        <taxon>Deinococcota</taxon>
        <taxon>Deinococci</taxon>
        <taxon>Deinococcales</taxon>
        <taxon>Deinococcaceae</taxon>
        <taxon>Deinococcus</taxon>
    </lineage>
</organism>
<name>A0A100HLG0_9DEIO</name>
<sequence>MRPNPRPNLFHLLNAGGQLPPDLAPQLEEVGRAAFLRLADRLGLDGVDAALYVSPWTIPETGLVGNAPDGHSVHVAVTPGSPHFRAGWRRELPATLAHELHHARRWRHADLGTLLDALVFEGLALHFEAGERGEVPLYARPTSDLDGLWKRAQAQLDGPYEYHAWFMGSAAQDLPRWGGYALGFELVRRFLNGAGGDAVTHAAIPSEDLRHAWGQAVTAGG</sequence>
<feature type="domain" description="DUF2268" evidence="1">
    <location>
        <begin position="90"/>
        <end position="209"/>
    </location>
</feature>
<dbReference type="RefSeq" id="WP_083523973.1">
    <property type="nucleotide sequence ID" value="NZ_BCMS01000001.1"/>
</dbReference>
<protein>
    <recommendedName>
        <fullName evidence="1">DUF2268 domain-containing protein</fullName>
    </recommendedName>
</protein>
<gene>
    <name evidence="2" type="ORF">DEIGR_101677</name>
</gene>
<keyword evidence="3" id="KW-1185">Reference proteome</keyword>
<proteinExistence type="predicted"/>
<evidence type="ECO:0000259" key="1">
    <source>
        <dbReference type="Pfam" id="PF10026"/>
    </source>
</evidence>
<dbReference type="EMBL" id="BCMS01000001">
    <property type="protein sequence ID" value="GAQ21650.1"/>
    <property type="molecule type" value="Genomic_DNA"/>
</dbReference>
<dbReference type="OrthoDB" id="69012at2"/>
<reference evidence="3" key="1">
    <citation type="submission" date="2015-11" db="EMBL/GenBank/DDBJ databases">
        <title>Draft Genome Sequence of the Radioresistant Bacterium Deinococcus grandis, Isolated from Freshwater Fish in Japan.</title>
        <authorList>
            <person name="Satoh K."/>
            <person name="Onodera T."/>
            <person name="Omoso K."/>
            <person name="Takeda-Yano K."/>
            <person name="Katayama T."/>
            <person name="Oono Y."/>
            <person name="Narumi I."/>
        </authorList>
    </citation>
    <scope>NUCLEOTIDE SEQUENCE [LARGE SCALE GENOMIC DNA]</scope>
    <source>
        <strain evidence="3">ATCC 43672</strain>
    </source>
</reference>
<dbReference type="InterPro" id="IPR018728">
    <property type="entry name" value="DUF2268"/>
</dbReference>
<dbReference type="Pfam" id="PF10026">
    <property type="entry name" value="DUF2268"/>
    <property type="match status" value="1"/>
</dbReference>
<evidence type="ECO:0000313" key="3">
    <source>
        <dbReference type="Proteomes" id="UP000056209"/>
    </source>
</evidence>